<proteinExistence type="predicted"/>
<dbReference type="PANTHER" id="PTHR21456:SF1">
    <property type="entry name" value="C2 NT-TYPE DOMAIN-CONTAINING PROTEIN"/>
    <property type="match status" value="1"/>
</dbReference>
<evidence type="ECO:0000259" key="2">
    <source>
        <dbReference type="PROSITE" id="PS51840"/>
    </source>
</evidence>
<name>A0A1L0B6J9_9ASCO</name>
<feature type="compositionally biased region" description="Low complexity" evidence="1">
    <location>
        <begin position="66"/>
        <end position="86"/>
    </location>
</feature>
<dbReference type="InterPro" id="IPR039931">
    <property type="entry name" value="EEIG1/2-like"/>
</dbReference>
<reference evidence="3 4" key="1">
    <citation type="submission" date="2016-10" db="EMBL/GenBank/DDBJ databases">
        <authorList>
            <person name="de Groot N.N."/>
        </authorList>
    </citation>
    <scope>NUCLEOTIDE SEQUENCE [LARGE SCALE GENOMIC DNA]</scope>
    <source>
        <strain evidence="3 4">CBS 141442</strain>
    </source>
</reference>
<dbReference type="EMBL" id="LT635756">
    <property type="protein sequence ID" value="SGZ46329.1"/>
    <property type="molecule type" value="Genomic_DNA"/>
</dbReference>
<dbReference type="PANTHER" id="PTHR21456">
    <property type="entry name" value="FAMILY WITH SEQUENCE SIMILARITY 102"/>
    <property type="match status" value="1"/>
</dbReference>
<dbReference type="Proteomes" id="UP000182334">
    <property type="component" value="Chromosome I"/>
</dbReference>
<feature type="domain" description="C2 NT-type" evidence="2">
    <location>
        <begin position="1"/>
        <end position="189"/>
    </location>
</feature>
<dbReference type="OrthoDB" id="3365224at2759"/>
<protein>
    <submittedName>
        <fullName evidence="3">CIC11C00000000766</fullName>
    </submittedName>
</protein>
<organism evidence="3 4">
    <name type="scientific">Sungouiella intermedia</name>
    <dbReference type="NCBI Taxonomy" id="45354"/>
    <lineage>
        <taxon>Eukaryota</taxon>
        <taxon>Fungi</taxon>
        <taxon>Dikarya</taxon>
        <taxon>Ascomycota</taxon>
        <taxon>Saccharomycotina</taxon>
        <taxon>Pichiomycetes</taxon>
        <taxon>Metschnikowiaceae</taxon>
        <taxon>Sungouiella</taxon>
    </lineage>
</organism>
<evidence type="ECO:0000256" key="1">
    <source>
        <dbReference type="SAM" id="MobiDB-lite"/>
    </source>
</evidence>
<keyword evidence="4" id="KW-1185">Reference proteome</keyword>
<dbReference type="PROSITE" id="PS51840">
    <property type="entry name" value="C2_NT"/>
    <property type="match status" value="1"/>
</dbReference>
<feature type="compositionally biased region" description="Polar residues" evidence="1">
    <location>
        <begin position="250"/>
        <end position="261"/>
    </location>
</feature>
<evidence type="ECO:0000313" key="4">
    <source>
        <dbReference type="Proteomes" id="UP000182334"/>
    </source>
</evidence>
<dbReference type="InterPro" id="IPR019448">
    <property type="entry name" value="NT-C2"/>
</dbReference>
<dbReference type="STRING" id="45354.A0A1L0B6J9"/>
<sequence>MVSKKPKFRFDFAINDLSNIPHTSGYCYVDVLIGDGHQSGFRAAISSLKPVTKSTGSGASDEASKTRTASSTASTDSSSSLVSSSSGNIHVRTSRRKIHNFKCSFNYKLSCNLKFAVKKREDMIGPKFLNLRVYYVVDKTKSSHNLVELGTVKLNLSEYLNFDEPVTTKHLLQNSKINSLLSLTLGLDELPSDYEFHTQLRIDDSKTSGQTTVSGSLLKISKTTDSNTRSFNVPQFQRQAVFGGLEGVMQKNQPRTKQGNSSDEESVANSDRQKSALGKPDDANFGTGTFDNVIVDPTISRLYRRVLESTWDPELHSLLKYSPEKIVDDIFKSNGQTCRTEMEKDIENVDHRMDSEEYKDTNGLINEIKYRDNLKSWTVSWA</sequence>
<feature type="compositionally biased region" description="Basic and acidic residues" evidence="1">
    <location>
        <begin position="271"/>
        <end position="282"/>
    </location>
</feature>
<feature type="region of interest" description="Disordered" evidence="1">
    <location>
        <begin position="51"/>
        <end position="86"/>
    </location>
</feature>
<gene>
    <name evidence="3" type="ORF">SAMEA4029010_CIC11G00000000766</name>
</gene>
<dbReference type="AlphaFoldDB" id="A0A1L0B6J9"/>
<feature type="region of interest" description="Disordered" evidence="1">
    <location>
        <begin position="249"/>
        <end position="289"/>
    </location>
</feature>
<dbReference type="Pfam" id="PF10358">
    <property type="entry name" value="NT-C2"/>
    <property type="match status" value="1"/>
</dbReference>
<evidence type="ECO:0000313" key="3">
    <source>
        <dbReference type="EMBL" id="SGZ46329.1"/>
    </source>
</evidence>
<accession>A0A1L0B6J9</accession>